<dbReference type="CTD" id="24592686"/>
<evidence type="ECO:0000313" key="2">
    <source>
        <dbReference type="EMBL" id="KAH9579431.1"/>
    </source>
</evidence>
<evidence type="ECO:0000313" key="3">
    <source>
        <dbReference type="Proteomes" id="UP000471633"/>
    </source>
</evidence>
<reference evidence="2" key="4">
    <citation type="journal article" date="2022" name="PLoS Pathog.">
        <title>Chromosome-level genome of Schistosoma haematobium underpins genome-wide explorations of molecular variation.</title>
        <authorList>
            <person name="Stroehlein A.J."/>
            <person name="Korhonen P.K."/>
            <person name="Lee V.V."/>
            <person name="Ralph S.A."/>
            <person name="Mentink-Kane M."/>
            <person name="You H."/>
            <person name="McManus D.P."/>
            <person name="Tchuente L.T."/>
            <person name="Stothard J.R."/>
            <person name="Kaur P."/>
            <person name="Dudchenko O."/>
            <person name="Aiden E.L."/>
            <person name="Yang B."/>
            <person name="Yang H."/>
            <person name="Emery A.M."/>
            <person name="Webster B.L."/>
            <person name="Brindley P.J."/>
            <person name="Rollinson D."/>
            <person name="Chang B.C.H."/>
            <person name="Gasser R.B."/>
            <person name="Young N.D."/>
        </authorList>
    </citation>
    <scope>NUCLEOTIDE SEQUENCE</scope>
</reference>
<proteinExistence type="predicted"/>
<dbReference type="RefSeq" id="XP_051064406.1">
    <property type="nucleotide sequence ID" value="XM_051217972.1"/>
</dbReference>
<keyword evidence="3" id="KW-1185">Reference proteome</keyword>
<accession>A0A922II37</accession>
<comment type="caution">
    <text evidence="2">The sequence shown here is derived from an EMBL/GenBank/DDBJ whole genome shotgun (WGS) entry which is preliminary data.</text>
</comment>
<feature type="region of interest" description="Disordered" evidence="1">
    <location>
        <begin position="68"/>
        <end position="88"/>
    </location>
</feature>
<gene>
    <name evidence="2" type="ORF">MS3_00009587</name>
</gene>
<reference evidence="2" key="2">
    <citation type="journal article" date="2019" name="Gigascience">
        <title>High-quality Schistosoma haematobium genome achieved by single-molecule and long-range sequencing.</title>
        <authorList>
            <person name="Stroehlein A.J."/>
            <person name="Korhonen P.K."/>
            <person name="Chong T.M."/>
            <person name="Lim Y.L."/>
            <person name="Chan K.G."/>
            <person name="Webster B."/>
            <person name="Rollinson D."/>
            <person name="Brindley P.J."/>
            <person name="Gasser R.B."/>
            <person name="Young N.D."/>
        </authorList>
    </citation>
    <scope>NUCLEOTIDE SEQUENCE</scope>
</reference>
<evidence type="ECO:0000256" key="1">
    <source>
        <dbReference type="SAM" id="MobiDB-lite"/>
    </source>
</evidence>
<dbReference type="GeneID" id="24592686"/>
<sequence length="110" mass="11787">MMSYCVFVCIQSTVNMPNYDTATVQLASGENPVYLDGGGLTGSRNAPIPSDNNQMISVNTSNSLAFLSGTTNPPLPSTTGRDPAQTRTHPIRSVSEIRIIIMVILLAPIY</sequence>
<dbReference type="AlphaFoldDB" id="A0A922II37"/>
<dbReference type="Proteomes" id="UP000471633">
    <property type="component" value="Unassembled WGS sequence"/>
</dbReference>
<protein>
    <submittedName>
        <fullName evidence="2">Uncharacterized protein</fullName>
    </submittedName>
</protein>
<organism evidence="2 3">
    <name type="scientific">Schistosoma haematobium</name>
    <name type="common">Blood fluke</name>
    <dbReference type="NCBI Taxonomy" id="6185"/>
    <lineage>
        <taxon>Eukaryota</taxon>
        <taxon>Metazoa</taxon>
        <taxon>Spiralia</taxon>
        <taxon>Lophotrochozoa</taxon>
        <taxon>Platyhelminthes</taxon>
        <taxon>Trematoda</taxon>
        <taxon>Digenea</taxon>
        <taxon>Strigeidida</taxon>
        <taxon>Schistosomatoidea</taxon>
        <taxon>Schistosomatidae</taxon>
        <taxon>Schistosoma</taxon>
    </lineage>
</organism>
<reference evidence="2" key="3">
    <citation type="submission" date="2021-06" db="EMBL/GenBank/DDBJ databases">
        <title>Chromosome-level genome assembly for S. haematobium.</title>
        <authorList>
            <person name="Stroehlein A.J."/>
        </authorList>
    </citation>
    <scope>NUCLEOTIDE SEQUENCE</scope>
</reference>
<dbReference type="EMBL" id="AMPZ03000008">
    <property type="protein sequence ID" value="KAH9579431.1"/>
    <property type="molecule type" value="Genomic_DNA"/>
</dbReference>
<name>A0A922II37_SCHHA</name>
<reference evidence="2" key="1">
    <citation type="journal article" date="2012" name="Nat. Genet.">
        <title>Whole-genome sequence of Schistosoma haematobium.</title>
        <authorList>
            <person name="Young N.D."/>
            <person name="Jex A.R."/>
            <person name="Li B."/>
            <person name="Liu S."/>
            <person name="Yang L."/>
            <person name="Xiong Z."/>
            <person name="Li Y."/>
            <person name="Cantacessi C."/>
            <person name="Hall R.S."/>
            <person name="Xu X."/>
            <person name="Chen F."/>
            <person name="Wu X."/>
            <person name="Zerlotini A."/>
            <person name="Oliveira G."/>
            <person name="Hofmann A."/>
            <person name="Zhang G."/>
            <person name="Fang X."/>
            <person name="Kang Y."/>
            <person name="Campbell B.E."/>
            <person name="Loukas A."/>
            <person name="Ranganathan S."/>
            <person name="Rollinson D."/>
            <person name="Rinaldi G."/>
            <person name="Brindley P.J."/>
            <person name="Yang H."/>
            <person name="Wang J."/>
            <person name="Wang J."/>
            <person name="Gasser R.B."/>
        </authorList>
    </citation>
    <scope>NUCLEOTIDE SEQUENCE</scope>
</reference>